<proteinExistence type="predicted"/>
<comment type="caution">
    <text evidence="1">The sequence shown here is derived from an EMBL/GenBank/DDBJ whole genome shotgun (WGS) entry which is preliminary data.</text>
</comment>
<dbReference type="InterPro" id="IPR006462">
    <property type="entry name" value="MS5"/>
</dbReference>
<dbReference type="Proteomes" id="UP001642260">
    <property type="component" value="Unassembled WGS sequence"/>
</dbReference>
<dbReference type="PANTHER" id="PTHR31260:SF28">
    <property type="entry name" value="CYSTATIN DOMAIN PROTEIN"/>
    <property type="match status" value="1"/>
</dbReference>
<dbReference type="PANTHER" id="PTHR31260">
    <property type="entry name" value="CYSTATIN/MONELLIN SUPERFAMILY PROTEIN"/>
    <property type="match status" value="1"/>
</dbReference>
<dbReference type="AlphaFoldDB" id="A0ABC8JW24"/>
<dbReference type="EMBL" id="CAKOAT010126043">
    <property type="protein sequence ID" value="CAH8334515.1"/>
    <property type="molecule type" value="Genomic_DNA"/>
</dbReference>
<reference evidence="1 2" key="1">
    <citation type="submission" date="2022-03" db="EMBL/GenBank/DDBJ databases">
        <authorList>
            <person name="Macdonald S."/>
            <person name="Ahmed S."/>
            <person name="Newling K."/>
        </authorList>
    </citation>
    <scope>NUCLEOTIDE SEQUENCE [LARGE SCALE GENOMIC DNA]</scope>
</reference>
<protein>
    <submittedName>
        <fullName evidence="1">Uncharacterized protein</fullName>
    </submittedName>
</protein>
<accession>A0ABC8JW24</accession>
<organism evidence="1 2">
    <name type="scientific">Eruca vesicaria subsp. sativa</name>
    <name type="common">Garden rocket</name>
    <name type="synonym">Eruca sativa</name>
    <dbReference type="NCBI Taxonomy" id="29727"/>
    <lineage>
        <taxon>Eukaryota</taxon>
        <taxon>Viridiplantae</taxon>
        <taxon>Streptophyta</taxon>
        <taxon>Embryophyta</taxon>
        <taxon>Tracheophyta</taxon>
        <taxon>Spermatophyta</taxon>
        <taxon>Magnoliopsida</taxon>
        <taxon>eudicotyledons</taxon>
        <taxon>Gunneridae</taxon>
        <taxon>Pentapetalae</taxon>
        <taxon>rosids</taxon>
        <taxon>malvids</taxon>
        <taxon>Brassicales</taxon>
        <taxon>Brassicaceae</taxon>
        <taxon>Brassiceae</taxon>
        <taxon>Eruca</taxon>
    </lineage>
</organism>
<dbReference type="Pfam" id="PF04776">
    <property type="entry name" value="protein_MS5"/>
    <property type="match status" value="1"/>
</dbReference>
<evidence type="ECO:0000313" key="2">
    <source>
        <dbReference type="Proteomes" id="UP001642260"/>
    </source>
</evidence>
<gene>
    <name evidence="1" type="ORF">ERUC_LOCUS13228</name>
</gene>
<name>A0ABC8JW24_ERUVS</name>
<evidence type="ECO:0000313" key="1">
    <source>
        <dbReference type="EMBL" id="CAH8334515.1"/>
    </source>
</evidence>
<sequence length="210" mass="24249">MTLVATEPATGLVQTFQAEVAEEIFGRLELTVPVARIRGSSTMKPLLTYQEDLDERVLYKDELFEWPSEDAFNDRNRFYKVQEAELQDNEWICLYLKLVLLSKDKELQANHLSKLKILNVWIEATVDEVEPPNARLKAKSALVYITFRLASLGIREHIQRKAIVRRVISETGRLILLDVFTPFIKNNSSPYPWLSGMTPVDFSQMSQMEK</sequence>
<keyword evidence="2" id="KW-1185">Reference proteome</keyword>
<dbReference type="NCBIfam" id="TIGR01572">
    <property type="entry name" value="A_thl_para_3677"/>
    <property type="match status" value="1"/>
</dbReference>